<sequence>MEIKLKTGRIVEVEAFNMSRTYGGLLIGEPDEAMNDSIIGLISYSKDWGNRKALLNKEDMYVSKNVLKPIICSVWLTSDVVPEESEINDASSIVLLWFGVESENKSIRDIIIDGISNIDWDKNAENIQY</sequence>
<protein>
    <submittedName>
        <fullName evidence="1">Uncharacterized protein</fullName>
    </submittedName>
</protein>
<organism evidence="1 2">
    <name type="scientific">Flavobacterium piscis</name>
    <dbReference type="NCBI Taxonomy" id="1114874"/>
    <lineage>
        <taxon>Bacteria</taxon>
        <taxon>Pseudomonadati</taxon>
        <taxon>Bacteroidota</taxon>
        <taxon>Flavobacteriia</taxon>
        <taxon>Flavobacteriales</taxon>
        <taxon>Flavobacteriaceae</taxon>
        <taxon>Flavobacterium</taxon>
    </lineage>
</organism>
<gene>
    <name evidence="1" type="ORF">J2W48_002867</name>
</gene>
<reference evidence="1 2" key="1">
    <citation type="submission" date="2023-07" db="EMBL/GenBank/DDBJ databases">
        <title>Sorghum-associated microbial communities from plants grown in Nebraska, USA.</title>
        <authorList>
            <person name="Schachtman D."/>
        </authorList>
    </citation>
    <scope>NUCLEOTIDE SEQUENCE [LARGE SCALE GENOMIC DNA]</scope>
    <source>
        <strain evidence="1 2">4129</strain>
    </source>
</reference>
<accession>A0ABU1YBX7</accession>
<evidence type="ECO:0000313" key="2">
    <source>
        <dbReference type="Proteomes" id="UP001269081"/>
    </source>
</evidence>
<proteinExistence type="predicted"/>
<dbReference type="EMBL" id="JAVDWQ010000009">
    <property type="protein sequence ID" value="MDR7210916.1"/>
    <property type="molecule type" value="Genomic_DNA"/>
</dbReference>
<keyword evidence="2" id="KW-1185">Reference proteome</keyword>
<evidence type="ECO:0000313" key="1">
    <source>
        <dbReference type="EMBL" id="MDR7210916.1"/>
    </source>
</evidence>
<comment type="caution">
    <text evidence="1">The sequence shown here is derived from an EMBL/GenBank/DDBJ whole genome shotgun (WGS) entry which is preliminary data.</text>
</comment>
<dbReference type="RefSeq" id="WP_310282268.1">
    <property type="nucleotide sequence ID" value="NZ_JAVDWQ010000009.1"/>
</dbReference>
<dbReference type="Proteomes" id="UP001269081">
    <property type="component" value="Unassembled WGS sequence"/>
</dbReference>
<name>A0ABU1YBX7_9FLAO</name>